<dbReference type="Gene3D" id="3.30.450.20">
    <property type="entry name" value="PAS domain"/>
    <property type="match status" value="3"/>
</dbReference>
<accession>A0AA49Q6A1</accession>
<reference evidence="3" key="1">
    <citation type="submission" date="2023-07" db="EMBL/GenBank/DDBJ databases">
        <authorList>
            <person name="Haufschild T."/>
            <person name="Kallscheuer N."/>
            <person name="Hammer J."/>
            <person name="Kohn T."/>
            <person name="Kabuu M."/>
            <person name="Jogler M."/>
            <person name="Wohfarth N."/>
            <person name="Heuer A."/>
            <person name="Rohde M."/>
            <person name="van Teeseling M.C.F."/>
            <person name="Jogler C."/>
        </authorList>
    </citation>
    <scope>NUCLEOTIDE SEQUENCE</scope>
    <source>
        <strain evidence="2">Strain 138</strain>
        <strain evidence="3">Strain 318</strain>
    </source>
</reference>
<feature type="domain" description="PAS" evidence="1">
    <location>
        <begin position="273"/>
        <end position="314"/>
    </location>
</feature>
<organism evidence="3 4">
    <name type="scientific">Pseudogemmatithrix spongiicola</name>
    <dbReference type="NCBI Taxonomy" id="3062599"/>
    <lineage>
        <taxon>Bacteria</taxon>
        <taxon>Pseudomonadati</taxon>
        <taxon>Gemmatimonadota</taxon>
        <taxon>Gemmatimonadia</taxon>
        <taxon>Gemmatimonadales</taxon>
        <taxon>Gemmatimonadaceae</taxon>
        <taxon>Pseudogemmatithrix</taxon>
    </lineage>
</organism>
<dbReference type="Proteomes" id="UP001229955">
    <property type="component" value="Chromosome"/>
</dbReference>
<dbReference type="SUPFAM" id="SSF46689">
    <property type="entry name" value="Homeodomain-like"/>
    <property type="match status" value="1"/>
</dbReference>
<dbReference type="Gene3D" id="1.10.10.60">
    <property type="entry name" value="Homeodomain-like"/>
    <property type="match status" value="1"/>
</dbReference>
<keyword evidence="4" id="KW-1185">Reference proteome</keyword>
<dbReference type="EMBL" id="CP130613">
    <property type="protein sequence ID" value="WKW13797.1"/>
    <property type="molecule type" value="Genomic_DNA"/>
</dbReference>
<dbReference type="InterPro" id="IPR011785">
    <property type="entry name" value="Tscrpt_reg_PpsR-CrtJ"/>
</dbReference>
<dbReference type="InterPro" id="IPR013656">
    <property type="entry name" value="PAS_4"/>
</dbReference>
<proteinExistence type="predicted"/>
<dbReference type="NCBIfam" id="TIGR02040">
    <property type="entry name" value="PpsR-CrtJ"/>
    <property type="match status" value="1"/>
</dbReference>
<name>A0AA49Q6A1_9BACT</name>
<dbReference type="PRINTS" id="PR01590">
    <property type="entry name" value="HTHFIS"/>
</dbReference>
<evidence type="ECO:0000313" key="3">
    <source>
        <dbReference type="EMBL" id="WKW13797.1"/>
    </source>
</evidence>
<dbReference type="GO" id="GO:0043565">
    <property type="term" value="F:sequence-specific DNA binding"/>
    <property type="evidence" value="ECO:0007669"/>
    <property type="project" value="InterPro"/>
</dbReference>
<dbReference type="Pfam" id="PF08448">
    <property type="entry name" value="PAS_4"/>
    <property type="match status" value="1"/>
</dbReference>
<evidence type="ECO:0000313" key="2">
    <source>
        <dbReference type="EMBL" id="WKW10888.1"/>
    </source>
</evidence>
<protein>
    <submittedName>
        <fullName evidence="3">Transcriptional regulator PpsR</fullName>
    </submittedName>
</protein>
<feature type="domain" description="PAS" evidence="1">
    <location>
        <begin position="154"/>
        <end position="200"/>
    </location>
</feature>
<dbReference type="CDD" id="cd00130">
    <property type="entry name" value="PAS"/>
    <property type="match status" value="1"/>
</dbReference>
<dbReference type="Pfam" id="PF13188">
    <property type="entry name" value="PAS_8"/>
    <property type="match status" value="2"/>
</dbReference>
<dbReference type="NCBIfam" id="TIGR00229">
    <property type="entry name" value="sensory_box"/>
    <property type="match status" value="1"/>
</dbReference>
<dbReference type="Gene3D" id="1.20.5.430">
    <property type="match status" value="1"/>
</dbReference>
<sequence>MEPGDRHTDASRPTLSDLAPDWAAKLITATSEVALVVDRDGVIRHVSFSGAEPPIEGADEWVGKPWVETVTADSRGKIDLLLKEAATTGTTRRRQVNHPARTGADIPVAYNAVRAENGAVIAVGRDLRTISMLQQRLVDTQQAMERDYWRLRHVETRYRLLFQLSTDAIIVVDADTMRIVDASGAAARLFDVPADKLVGKGFPLGVAAEHVRAVDDLLATARTTGHATDVRLKLTGDRGDVLASASCFRQDNLTLLLVRLSRHATPSAANTSHRQRLLELIDRTPEALVVTDAEGDILTANRSFLDLAQLASEEQAKGRSLGNWVGRPGADLSVFLSTVRKHGVVRVAASSIRGDLGLATEIELSAVSLPAEHGAGVGFVMRDVGRRVTTVPHGARDLTKAVEELTTLVGRVSLPTLVRDTTDLVERHFIEAALELTGDNRTTAAEVLGLSRQTLYVKLRRHGLSSSGEVDTADAG</sequence>
<accession>A0AA49Q3I7</accession>
<dbReference type="InterPro" id="IPR000014">
    <property type="entry name" value="PAS"/>
</dbReference>
<dbReference type="EMBL" id="CP130612">
    <property type="protein sequence ID" value="WKW10888.1"/>
    <property type="molecule type" value="Genomic_DNA"/>
</dbReference>
<dbReference type="PROSITE" id="PS50112">
    <property type="entry name" value="PAS"/>
    <property type="match status" value="2"/>
</dbReference>
<dbReference type="AlphaFoldDB" id="A0AA49Q6A1"/>
<dbReference type="KEGG" id="pspc:Strain318_000121"/>
<dbReference type="InterPro" id="IPR002197">
    <property type="entry name" value="HTH_Fis"/>
</dbReference>
<dbReference type="InterPro" id="IPR035965">
    <property type="entry name" value="PAS-like_dom_sf"/>
</dbReference>
<dbReference type="SMART" id="SM00091">
    <property type="entry name" value="PAS"/>
    <property type="match status" value="2"/>
</dbReference>
<dbReference type="RefSeq" id="WP_367886598.1">
    <property type="nucleotide sequence ID" value="NZ_CP130612.1"/>
</dbReference>
<evidence type="ECO:0000259" key="1">
    <source>
        <dbReference type="PROSITE" id="PS50112"/>
    </source>
</evidence>
<dbReference type="InterPro" id="IPR009057">
    <property type="entry name" value="Homeodomain-like_sf"/>
</dbReference>
<dbReference type="SUPFAM" id="SSF55785">
    <property type="entry name" value="PYP-like sensor domain (PAS domain)"/>
    <property type="match status" value="3"/>
</dbReference>
<dbReference type="Pfam" id="PF02954">
    <property type="entry name" value="HTH_8"/>
    <property type="match status" value="1"/>
</dbReference>
<evidence type="ECO:0000313" key="4">
    <source>
        <dbReference type="Proteomes" id="UP001229955"/>
    </source>
</evidence>
<gene>
    <name evidence="3" type="primary">ppsR</name>
    <name evidence="2" type="ORF">Strain138_000121</name>
    <name evidence="3" type="ORF">Strain318_000121</name>
</gene>